<feature type="non-terminal residue" evidence="2">
    <location>
        <position position="1"/>
    </location>
</feature>
<accession>A0A9N9E9Y5</accession>
<dbReference type="AlphaFoldDB" id="A0A9N9E9Y5"/>
<protein>
    <submittedName>
        <fullName evidence="2">12791_t:CDS:1</fullName>
    </submittedName>
</protein>
<comment type="caution">
    <text evidence="2">The sequence shown here is derived from an EMBL/GenBank/DDBJ whole genome shotgun (WGS) entry which is preliminary data.</text>
</comment>
<dbReference type="Proteomes" id="UP000789570">
    <property type="component" value="Unassembled WGS sequence"/>
</dbReference>
<proteinExistence type="predicted"/>
<dbReference type="EMBL" id="CAJVPQ010005444">
    <property type="protein sequence ID" value="CAG8670201.1"/>
    <property type="molecule type" value="Genomic_DNA"/>
</dbReference>
<feature type="region of interest" description="Disordered" evidence="1">
    <location>
        <begin position="35"/>
        <end position="72"/>
    </location>
</feature>
<organism evidence="2 3">
    <name type="scientific">Funneliformis caledonium</name>
    <dbReference type="NCBI Taxonomy" id="1117310"/>
    <lineage>
        <taxon>Eukaryota</taxon>
        <taxon>Fungi</taxon>
        <taxon>Fungi incertae sedis</taxon>
        <taxon>Mucoromycota</taxon>
        <taxon>Glomeromycotina</taxon>
        <taxon>Glomeromycetes</taxon>
        <taxon>Glomerales</taxon>
        <taxon>Glomeraceae</taxon>
        <taxon>Funneliformis</taxon>
    </lineage>
</organism>
<reference evidence="2" key="1">
    <citation type="submission" date="2021-06" db="EMBL/GenBank/DDBJ databases">
        <authorList>
            <person name="Kallberg Y."/>
            <person name="Tangrot J."/>
            <person name="Rosling A."/>
        </authorList>
    </citation>
    <scope>NUCLEOTIDE SEQUENCE</scope>
    <source>
        <strain evidence="2">UK204</strain>
    </source>
</reference>
<name>A0A9N9E9Y5_9GLOM</name>
<evidence type="ECO:0000313" key="3">
    <source>
        <dbReference type="Proteomes" id="UP000789570"/>
    </source>
</evidence>
<sequence>EPARQDQAHQKYLTKCCAIRDNITFANVVNPSHPNVVLNTQNNRPSPPPPPKNKPIANLTKDNTKPPAARWV</sequence>
<evidence type="ECO:0000256" key="1">
    <source>
        <dbReference type="SAM" id="MobiDB-lite"/>
    </source>
</evidence>
<keyword evidence="3" id="KW-1185">Reference proteome</keyword>
<evidence type="ECO:0000313" key="2">
    <source>
        <dbReference type="EMBL" id="CAG8670201.1"/>
    </source>
</evidence>
<gene>
    <name evidence="2" type="ORF">FCALED_LOCUS11984</name>
</gene>